<evidence type="ECO:0000313" key="3">
    <source>
        <dbReference type="Proteomes" id="UP001146468"/>
    </source>
</evidence>
<gene>
    <name evidence="2" type="ORF">L8U60_09845</name>
</gene>
<keyword evidence="1" id="KW-0732">Signal</keyword>
<keyword evidence="3" id="KW-1185">Reference proteome</keyword>
<organism evidence="2 3">
    <name type="scientific">Corynebacterium meitnerae</name>
    <dbReference type="NCBI Taxonomy" id="2913498"/>
    <lineage>
        <taxon>Bacteria</taxon>
        <taxon>Bacillati</taxon>
        <taxon>Actinomycetota</taxon>
        <taxon>Actinomycetes</taxon>
        <taxon>Mycobacteriales</taxon>
        <taxon>Corynebacteriaceae</taxon>
        <taxon>Corynebacterium</taxon>
    </lineage>
</organism>
<evidence type="ECO:0000313" key="2">
    <source>
        <dbReference type="EMBL" id="MCZ9294787.1"/>
    </source>
</evidence>
<comment type="caution">
    <text evidence="2">The sequence shown here is derived from an EMBL/GenBank/DDBJ whole genome shotgun (WGS) entry which is preliminary data.</text>
</comment>
<protein>
    <recommendedName>
        <fullName evidence="4">DUF4333 domain-containing protein</fullName>
    </recommendedName>
</protein>
<dbReference type="EMBL" id="JAKMUS010000020">
    <property type="protein sequence ID" value="MCZ9294787.1"/>
    <property type="molecule type" value="Genomic_DNA"/>
</dbReference>
<feature type="signal peptide" evidence="1">
    <location>
        <begin position="1"/>
        <end position="27"/>
    </location>
</feature>
<dbReference type="RefSeq" id="WP_269966204.1">
    <property type="nucleotide sequence ID" value="NZ_JAKMUS010000020.1"/>
</dbReference>
<evidence type="ECO:0008006" key="4">
    <source>
        <dbReference type="Google" id="ProtNLM"/>
    </source>
</evidence>
<dbReference type="AlphaFoldDB" id="A0A9X3RL57"/>
<evidence type="ECO:0000256" key="1">
    <source>
        <dbReference type="SAM" id="SignalP"/>
    </source>
</evidence>
<proteinExistence type="predicted"/>
<reference evidence="2" key="1">
    <citation type="submission" date="2022-02" db="EMBL/GenBank/DDBJ databases">
        <title>Corynebacterium sp. from urogenital microbiome.</title>
        <authorList>
            <person name="Cappelli E.A."/>
            <person name="Ribeiro T.G."/>
            <person name="Peixe L."/>
        </authorList>
    </citation>
    <scope>NUCLEOTIDE SEQUENCE</scope>
    <source>
        <strain evidence="2">C8Ua_172</strain>
    </source>
</reference>
<dbReference type="PROSITE" id="PS51257">
    <property type="entry name" value="PROKAR_LIPOPROTEIN"/>
    <property type="match status" value="1"/>
</dbReference>
<dbReference type="Proteomes" id="UP001146468">
    <property type="component" value="Unassembled WGS sequence"/>
</dbReference>
<accession>A0A9X3RL57</accession>
<sequence length="114" mass="12131">MSRFTFPPRSKKWAAAATLIASTAALAACGGAETDGVYVGTSENGNVDYRLSIDGDSCEFTSTADSVGEVPLECEIDTEAQSVSLDGYPAPYRVEDNGLVFTFEGEDILFEKES</sequence>
<feature type="chain" id="PRO_5040976717" description="DUF4333 domain-containing protein" evidence="1">
    <location>
        <begin position="28"/>
        <end position="114"/>
    </location>
</feature>
<name>A0A9X3RL57_9CORY</name>